<protein>
    <submittedName>
        <fullName evidence="1">Uncharacterized protein</fullName>
    </submittedName>
</protein>
<name>A0AAU9IEB2_9CILI</name>
<comment type="caution">
    <text evidence="1">The sequence shown here is derived from an EMBL/GenBank/DDBJ whole genome shotgun (WGS) entry which is preliminary data.</text>
</comment>
<dbReference type="AlphaFoldDB" id="A0AAU9IEB2"/>
<dbReference type="EMBL" id="CAJZBQ010000005">
    <property type="protein sequence ID" value="CAG9312225.1"/>
    <property type="molecule type" value="Genomic_DNA"/>
</dbReference>
<reference evidence="1" key="1">
    <citation type="submission" date="2021-09" db="EMBL/GenBank/DDBJ databases">
        <authorList>
            <consortium name="AG Swart"/>
            <person name="Singh M."/>
            <person name="Singh A."/>
            <person name="Seah K."/>
            <person name="Emmerich C."/>
        </authorList>
    </citation>
    <scope>NUCLEOTIDE SEQUENCE</scope>
    <source>
        <strain evidence="1">ATCC30299</strain>
    </source>
</reference>
<evidence type="ECO:0000313" key="2">
    <source>
        <dbReference type="Proteomes" id="UP001162131"/>
    </source>
</evidence>
<keyword evidence="2" id="KW-1185">Reference proteome</keyword>
<evidence type="ECO:0000313" key="1">
    <source>
        <dbReference type="EMBL" id="CAG9312225.1"/>
    </source>
</evidence>
<dbReference type="Proteomes" id="UP001162131">
    <property type="component" value="Unassembled WGS sequence"/>
</dbReference>
<organism evidence="1 2">
    <name type="scientific">Blepharisma stoltei</name>
    <dbReference type="NCBI Taxonomy" id="1481888"/>
    <lineage>
        <taxon>Eukaryota</taxon>
        <taxon>Sar</taxon>
        <taxon>Alveolata</taxon>
        <taxon>Ciliophora</taxon>
        <taxon>Postciliodesmatophora</taxon>
        <taxon>Heterotrichea</taxon>
        <taxon>Heterotrichida</taxon>
        <taxon>Blepharismidae</taxon>
        <taxon>Blepharisma</taxon>
    </lineage>
</organism>
<sequence>MEGGYMAKSERLKLAQEVRNTHFSMGNRGPDFNSTSHESYPKQNFEISKVDKNHVKDIKSSHFQLGDALHPGVMKTETKDNYKHFQNVDSVDVKAIKDVLSNSHFTLGNNPSIFATTSSMYKQYPKDNGDRNIQRAESEKQLRQHNFKFGTDSETKESIFRSDYSPKSVSKISDSNLSSLKKELRASHFQVGSNETSYLSTAQKDFGPKPRCKSEISKGISNDQKKEHFQLGVEKYGLSSTSQLYFNHKEAPKQTLNQENLQDLRVHHFSLGNEKPLYSVTSHSTFKAKDLNELTGSQSLAYLKKDHMKFGNDPSHFKTVYNSTHYELPPDEKNIARDRLSDCQSHINLGSDPVVAQSINKLTFQPNYGASPGNLDPKLAKELRSHHFHLGIDKDIFKTTSSLYGIGKGEHARIDKDKVSDLRQAHFAYGSDAPQFVSTTMKDYKASPQKNSILHKNLAKQLGDHNFVMGEESGDWNTIHKSSFKWIKPVPSVKFHQW</sequence>
<accession>A0AAU9IEB2</accession>
<gene>
    <name evidence="1" type="ORF">BSTOLATCC_MIC5469</name>
</gene>
<proteinExistence type="predicted"/>